<gene>
    <name evidence="1" type="ORF">BECKTC1821F_GA0114240_10175</name>
</gene>
<accession>A0A450ZU79</accession>
<dbReference type="EMBL" id="CAADFW010000017">
    <property type="protein sequence ID" value="VFK57350.1"/>
    <property type="molecule type" value="Genomic_DNA"/>
</dbReference>
<reference evidence="1" key="1">
    <citation type="submission" date="2019-02" db="EMBL/GenBank/DDBJ databases">
        <authorList>
            <person name="Gruber-Vodicka R. H."/>
            <person name="Seah K. B. B."/>
        </authorList>
    </citation>
    <scope>NUCLEOTIDE SEQUENCE</scope>
    <source>
        <strain evidence="1">BECK_BZ126</strain>
    </source>
</reference>
<name>A0A450ZU79_9GAMM</name>
<dbReference type="AlphaFoldDB" id="A0A450ZU79"/>
<proteinExistence type="predicted"/>
<protein>
    <submittedName>
        <fullName evidence="1">Uncharacterized protein</fullName>
    </submittedName>
</protein>
<organism evidence="1">
    <name type="scientific">Candidatus Kentrum sp. TC</name>
    <dbReference type="NCBI Taxonomy" id="2126339"/>
    <lineage>
        <taxon>Bacteria</taxon>
        <taxon>Pseudomonadati</taxon>
        <taxon>Pseudomonadota</taxon>
        <taxon>Gammaproteobacteria</taxon>
        <taxon>Candidatus Kentrum</taxon>
    </lineage>
</organism>
<evidence type="ECO:0000313" key="1">
    <source>
        <dbReference type="EMBL" id="VFK57350.1"/>
    </source>
</evidence>
<sequence>MAKLYVETSICLVPYRRRLAKGDDGLVGNAKRPIFLVHLGAGLEEASRGDGNAVKRRLAVLEGIKVLPLTDEAVRLSKALVENGGVPEKALDDALQHRHRRRSWH</sequence>